<dbReference type="AlphaFoldDB" id="F0XMW7"/>
<feature type="region of interest" description="Disordered" evidence="1">
    <location>
        <begin position="151"/>
        <end position="183"/>
    </location>
</feature>
<dbReference type="HOGENOM" id="CLU_126673_0_0_1"/>
<protein>
    <submittedName>
        <fullName evidence="2">Uncharacterized protein</fullName>
    </submittedName>
</protein>
<evidence type="ECO:0000313" key="2">
    <source>
        <dbReference type="EMBL" id="EFX00857.1"/>
    </source>
</evidence>
<accession>F0XMW7</accession>
<organism evidence="3">
    <name type="scientific">Grosmannia clavigera (strain kw1407 / UAMH 11150)</name>
    <name type="common">Blue stain fungus</name>
    <name type="synonym">Graphiocladiella clavigera</name>
    <dbReference type="NCBI Taxonomy" id="655863"/>
    <lineage>
        <taxon>Eukaryota</taxon>
        <taxon>Fungi</taxon>
        <taxon>Dikarya</taxon>
        <taxon>Ascomycota</taxon>
        <taxon>Pezizomycotina</taxon>
        <taxon>Sordariomycetes</taxon>
        <taxon>Sordariomycetidae</taxon>
        <taxon>Ophiostomatales</taxon>
        <taxon>Ophiostomataceae</taxon>
        <taxon>Leptographium</taxon>
    </lineage>
</organism>
<evidence type="ECO:0000313" key="3">
    <source>
        <dbReference type="Proteomes" id="UP000007796"/>
    </source>
</evidence>
<keyword evidence="3" id="KW-1185">Reference proteome</keyword>
<dbReference type="eggNOG" id="ENOG502RN21">
    <property type="taxonomic scope" value="Eukaryota"/>
</dbReference>
<proteinExistence type="predicted"/>
<reference evidence="2 3" key="1">
    <citation type="journal article" date="2011" name="Proc. Natl. Acad. Sci. U.S.A.">
        <title>Genome and transcriptome analyses of the mountain pine beetle-fungal symbiont Grosmannia clavigera, a lodgepole pine pathogen.</title>
        <authorList>
            <person name="DiGuistini S."/>
            <person name="Wang Y."/>
            <person name="Liao N.Y."/>
            <person name="Taylor G."/>
            <person name="Tanguay P."/>
            <person name="Feau N."/>
            <person name="Henrissat B."/>
            <person name="Chan S.K."/>
            <person name="Hesse-Orce U."/>
            <person name="Alamouti S.M."/>
            <person name="Tsui C.K.M."/>
            <person name="Docking R.T."/>
            <person name="Levasseur A."/>
            <person name="Haridas S."/>
            <person name="Robertson G."/>
            <person name="Birol I."/>
            <person name="Holt R.A."/>
            <person name="Marra M.A."/>
            <person name="Hamelin R.C."/>
            <person name="Hirst M."/>
            <person name="Jones S.J.M."/>
            <person name="Bohlmann J."/>
            <person name="Breuil C."/>
        </authorList>
    </citation>
    <scope>NUCLEOTIDE SEQUENCE [LARGE SCALE GENOMIC DNA]</scope>
    <source>
        <strain evidence="3">kw1407 / UAMH 11150</strain>
    </source>
</reference>
<dbReference type="Proteomes" id="UP000007796">
    <property type="component" value="Unassembled WGS sequence"/>
</dbReference>
<name>F0XMW7_GROCL</name>
<sequence>MHKWWAEGYFALKCLDITPVTPGRSTVSIQSHWMPEQLRVARKPRDSTKAAAQRSIWEEEIMLDQGQGETWLVEWGNRPRFGGPRVFAPGGLHAHGIVAAADPCTNRPLQTGRVFSTGAMSEDEAGKMRAMLDIQWACIQIACMSGAAGSPDFLIDSDDDDDDDDGGPVASPTPSVARLEVED</sequence>
<dbReference type="InParanoid" id="F0XMW7"/>
<gene>
    <name evidence="2" type="ORF">CMQ_1938</name>
</gene>
<dbReference type="OrthoDB" id="5416097at2759"/>
<dbReference type="RefSeq" id="XP_014170339.1">
    <property type="nucleotide sequence ID" value="XM_014314864.1"/>
</dbReference>
<dbReference type="EMBL" id="GL629795">
    <property type="protein sequence ID" value="EFX00857.1"/>
    <property type="molecule type" value="Genomic_DNA"/>
</dbReference>
<feature type="compositionally biased region" description="Acidic residues" evidence="1">
    <location>
        <begin position="155"/>
        <end position="166"/>
    </location>
</feature>
<evidence type="ECO:0000256" key="1">
    <source>
        <dbReference type="SAM" id="MobiDB-lite"/>
    </source>
</evidence>
<dbReference type="GeneID" id="25974871"/>